<evidence type="ECO:0000256" key="2">
    <source>
        <dbReference type="ARBA" id="ARBA00022692"/>
    </source>
</evidence>
<dbReference type="GO" id="GO:0016020">
    <property type="term" value="C:membrane"/>
    <property type="evidence" value="ECO:0007669"/>
    <property type="project" value="UniProtKB-SubCell"/>
</dbReference>
<evidence type="ECO:0000256" key="3">
    <source>
        <dbReference type="ARBA" id="ARBA00022989"/>
    </source>
</evidence>
<evidence type="ECO:0000256" key="4">
    <source>
        <dbReference type="ARBA" id="ARBA00023136"/>
    </source>
</evidence>
<evidence type="ECO:0000259" key="7">
    <source>
        <dbReference type="Pfam" id="PF05154"/>
    </source>
</evidence>
<dbReference type="EMBL" id="CP019688">
    <property type="protein sequence ID" value="AQQ16074.1"/>
    <property type="molecule type" value="Genomic_DNA"/>
</dbReference>
<dbReference type="Pfam" id="PF05154">
    <property type="entry name" value="TM2"/>
    <property type="match status" value="1"/>
</dbReference>
<evidence type="ECO:0000256" key="1">
    <source>
        <dbReference type="ARBA" id="ARBA00004141"/>
    </source>
</evidence>
<keyword evidence="4 6" id="KW-0472">Membrane</keyword>
<feature type="region of interest" description="Disordered" evidence="5">
    <location>
        <begin position="1"/>
        <end position="28"/>
    </location>
</feature>
<feature type="transmembrane region" description="Helical" evidence="6">
    <location>
        <begin position="49"/>
        <end position="67"/>
    </location>
</feature>
<keyword evidence="2 6" id="KW-0812">Transmembrane</keyword>
<evidence type="ECO:0000313" key="8">
    <source>
        <dbReference type="EMBL" id="AQQ16074.1"/>
    </source>
</evidence>
<reference evidence="8 9" key="1">
    <citation type="submission" date="2016-12" db="EMBL/GenBank/DDBJ databases">
        <authorList>
            <person name="Song W.-J."/>
            <person name="Kurnit D.M."/>
        </authorList>
    </citation>
    <scope>NUCLEOTIDE SEQUENCE [LARGE SCALE GENOMIC DNA]</scope>
    <source>
        <strain evidence="8 9">DSM 30827</strain>
    </source>
</reference>
<keyword evidence="9" id="KW-1185">Reference proteome</keyword>
<evidence type="ECO:0000256" key="6">
    <source>
        <dbReference type="SAM" id="Phobius"/>
    </source>
</evidence>
<sequence>MSTPWPAYPEHNRPIHTNPHPQPHYSQPAAHYSAALPPQAQTAPKSRRVAALLFFFFGILGVGNFYLGQKKRGFTKLGLFVLGVLGYFIFIGIFVLAGLIIWSLTEFVMVLKGSDGYDRDQDGIRLV</sequence>
<feature type="transmembrane region" description="Helical" evidence="6">
    <location>
        <begin position="79"/>
        <end position="104"/>
    </location>
</feature>
<gene>
    <name evidence="8" type="ORF">CGLAU_10700</name>
</gene>
<dbReference type="Proteomes" id="UP000217209">
    <property type="component" value="Chromosome"/>
</dbReference>
<evidence type="ECO:0000256" key="5">
    <source>
        <dbReference type="SAM" id="MobiDB-lite"/>
    </source>
</evidence>
<proteinExistence type="predicted"/>
<feature type="domain" description="TM2" evidence="7">
    <location>
        <begin position="44"/>
        <end position="94"/>
    </location>
</feature>
<dbReference type="AlphaFoldDB" id="A0A1Q2HZ19"/>
<dbReference type="InterPro" id="IPR007829">
    <property type="entry name" value="TM2"/>
</dbReference>
<evidence type="ECO:0000313" key="9">
    <source>
        <dbReference type="Proteomes" id="UP000217209"/>
    </source>
</evidence>
<accession>A0A1Q2HZ19</accession>
<keyword evidence="3 6" id="KW-1133">Transmembrane helix</keyword>
<name>A0A1Q2HZ19_9CORY</name>
<dbReference type="OrthoDB" id="2004788at2"/>
<organism evidence="8 9">
    <name type="scientific">Corynebacterium glaucum</name>
    <dbReference type="NCBI Taxonomy" id="187491"/>
    <lineage>
        <taxon>Bacteria</taxon>
        <taxon>Bacillati</taxon>
        <taxon>Actinomycetota</taxon>
        <taxon>Actinomycetes</taxon>
        <taxon>Mycobacteriales</taxon>
        <taxon>Corynebacteriaceae</taxon>
        <taxon>Corynebacterium</taxon>
    </lineage>
</organism>
<dbReference type="RefSeq" id="WP_095660676.1">
    <property type="nucleotide sequence ID" value="NZ_CP019688.1"/>
</dbReference>
<comment type="subcellular location">
    <subcellularLocation>
        <location evidence="1">Membrane</location>
        <topology evidence="1">Multi-pass membrane protein</topology>
    </subcellularLocation>
</comment>
<dbReference type="KEGG" id="cgv:CGLAU_10700"/>
<protein>
    <submittedName>
        <fullName evidence="8">TM2 domain protein</fullName>
    </submittedName>
</protein>